<evidence type="ECO:0000256" key="1">
    <source>
        <dbReference type="ARBA" id="ARBA00004370"/>
    </source>
</evidence>
<comment type="caution">
    <text evidence="4">The sequence shown here is derived from an EMBL/GenBank/DDBJ whole genome shotgun (WGS) entry which is preliminary data.</text>
</comment>
<dbReference type="EMBL" id="CM029045">
    <property type="protein sequence ID" value="KAG2601472.1"/>
    <property type="molecule type" value="Genomic_DNA"/>
</dbReference>
<dbReference type="GO" id="GO:0009506">
    <property type="term" value="C:plasmodesma"/>
    <property type="evidence" value="ECO:0007669"/>
    <property type="project" value="TreeGrafter"/>
</dbReference>
<evidence type="ECO:0000313" key="4">
    <source>
        <dbReference type="EMBL" id="KAG2601472.1"/>
    </source>
</evidence>
<accession>A0A8T0SPK0</accession>
<dbReference type="AlphaFoldDB" id="A0A8T0SPK0"/>
<gene>
    <name evidence="4" type="ORF">PVAP13_5KG593100</name>
</gene>
<keyword evidence="3" id="KW-0812">Transmembrane</keyword>
<comment type="subcellular location">
    <subcellularLocation>
        <location evidence="1">Membrane</location>
    </subcellularLocation>
</comment>
<feature type="transmembrane region" description="Helical" evidence="3">
    <location>
        <begin position="33"/>
        <end position="57"/>
    </location>
</feature>
<evidence type="ECO:0000256" key="2">
    <source>
        <dbReference type="ARBA" id="ARBA00023136"/>
    </source>
</evidence>
<proteinExistence type="predicted"/>
<keyword evidence="2 3" id="KW-0472">Membrane</keyword>
<name>A0A8T0SPK0_PANVG</name>
<sequence>MDDDDVSCSWCLCCIVKSCFGCLGGCCLCAADFACSICGLFIAVVLICVLVPAFGVVRPVRATVKDASVSRLALAGANGTALAYDLSFTVALRNRNWAMHAEHAAPLDAKLLFAGRHLAGERLADAGRSMDPKYTEEFPMRAASPLRGLEMGGDAAAGFARESVAGVVELELRLTGAFKYWPVHAGGSKRLDVTCPLRVPVELAPATPGPHFMSTAFDKAIITCY</sequence>
<dbReference type="PANTHER" id="PTHR31415">
    <property type="entry name" value="OS05G0367900 PROTEIN"/>
    <property type="match status" value="1"/>
</dbReference>
<keyword evidence="5" id="KW-1185">Reference proteome</keyword>
<dbReference type="InterPro" id="IPR044839">
    <property type="entry name" value="NDR1-like"/>
</dbReference>
<evidence type="ECO:0000313" key="5">
    <source>
        <dbReference type="Proteomes" id="UP000823388"/>
    </source>
</evidence>
<dbReference type="GO" id="GO:0005886">
    <property type="term" value="C:plasma membrane"/>
    <property type="evidence" value="ECO:0007669"/>
    <property type="project" value="TreeGrafter"/>
</dbReference>
<dbReference type="PANTHER" id="PTHR31415:SF67">
    <property type="entry name" value="OS04G0114300 PROTEIN"/>
    <property type="match status" value="1"/>
</dbReference>
<evidence type="ECO:0008006" key="6">
    <source>
        <dbReference type="Google" id="ProtNLM"/>
    </source>
</evidence>
<keyword evidence="3" id="KW-1133">Transmembrane helix</keyword>
<reference evidence="4" key="1">
    <citation type="submission" date="2020-05" db="EMBL/GenBank/DDBJ databases">
        <title>WGS assembly of Panicum virgatum.</title>
        <authorList>
            <person name="Lovell J.T."/>
            <person name="Jenkins J."/>
            <person name="Shu S."/>
            <person name="Juenger T.E."/>
            <person name="Schmutz J."/>
        </authorList>
    </citation>
    <scope>NUCLEOTIDE SEQUENCE</scope>
    <source>
        <strain evidence="4">AP13</strain>
    </source>
</reference>
<dbReference type="GO" id="GO:0098542">
    <property type="term" value="P:defense response to other organism"/>
    <property type="evidence" value="ECO:0007669"/>
    <property type="project" value="InterPro"/>
</dbReference>
<organism evidence="4 5">
    <name type="scientific">Panicum virgatum</name>
    <name type="common">Blackwell switchgrass</name>
    <dbReference type="NCBI Taxonomy" id="38727"/>
    <lineage>
        <taxon>Eukaryota</taxon>
        <taxon>Viridiplantae</taxon>
        <taxon>Streptophyta</taxon>
        <taxon>Embryophyta</taxon>
        <taxon>Tracheophyta</taxon>
        <taxon>Spermatophyta</taxon>
        <taxon>Magnoliopsida</taxon>
        <taxon>Liliopsida</taxon>
        <taxon>Poales</taxon>
        <taxon>Poaceae</taxon>
        <taxon>PACMAD clade</taxon>
        <taxon>Panicoideae</taxon>
        <taxon>Panicodae</taxon>
        <taxon>Paniceae</taxon>
        <taxon>Panicinae</taxon>
        <taxon>Panicum</taxon>
        <taxon>Panicum sect. Hiantes</taxon>
    </lineage>
</organism>
<dbReference type="Proteomes" id="UP000823388">
    <property type="component" value="Chromosome 5K"/>
</dbReference>
<protein>
    <recommendedName>
        <fullName evidence="6">Late embryogenesis abundant protein LEA-2 subgroup domain-containing protein</fullName>
    </recommendedName>
</protein>
<evidence type="ECO:0000256" key="3">
    <source>
        <dbReference type="SAM" id="Phobius"/>
    </source>
</evidence>